<accession>A0ABD1VRW6</accession>
<dbReference type="AlphaFoldDB" id="A0ABD1VRW6"/>
<organism evidence="1 2">
    <name type="scientific">Abeliophyllum distichum</name>
    <dbReference type="NCBI Taxonomy" id="126358"/>
    <lineage>
        <taxon>Eukaryota</taxon>
        <taxon>Viridiplantae</taxon>
        <taxon>Streptophyta</taxon>
        <taxon>Embryophyta</taxon>
        <taxon>Tracheophyta</taxon>
        <taxon>Spermatophyta</taxon>
        <taxon>Magnoliopsida</taxon>
        <taxon>eudicotyledons</taxon>
        <taxon>Gunneridae</taxon>
        <taxon>Pentapetalae</taxon>
        <taxon>asterids</taxon>
        <taxon>lamiids</taxon>
        <taxon>Lamiales</taxon>
        <taxon>Oleaceae</taxon>
        <taxon>Forsythieae</taxon>
        <taxon>Abeliophyllum</taxon>
    </lineage>
</organism>
<proteinExistence type="predicted"/>
<name>A0ABD1VRW6_9LAMI</name>
<keyword evidence="2" id="KW-1185">Reference proteome</keyword>
<comment type="caution">
    <text evidence="1">The sequence shown here is derived from an EMBL/GenBank/DDBJ whole genome shotgun (WGS) entry which is preliminary data.</text>
</comment>
<gene>
    <name evidence="1" type="ORF">Adt_00984</name>
</gene>
<evidence type="ECO:0000313" key="2">
    <source>
        <dbReference type="Proteomes" id="UP001604336"/>
    </source>
</evidence>
<dbReference type="Proteomes" id="UP001604336">
    <property type="component" value="Unassembled WGS sequence"/>
</dbReference>
<protein>
    <submittedName>
        <fullName evidence="1">Uncharacterized protein</fullName>
    </submittedName>
</protein>
<sequence>MIHAKPFLAGCGCAKFASKHPSPSSSPARRMLCRFALPVTETYTLQTHLLVVTRRPLVPFYESAASKSSFPNNTDDKYFSNEETGNVVAPPHGRFYVTRV</sequence>
<dbReference type="EMBL" id="JBFOLK010000001">
    <property type="protein sequence ID" value="KAL2540006.1"/>
    <property type="molecule type" value="Genomic_DNA"/>
</dbReference>
<evidence type="ECO:0000313" key="1">
    <source>
        <dbReference type="EMBL" id="KAL2540006.1"/>
    </source>
</evidence>
<reference evidence="2" key="1">
    <citation type="submission" date="2024-07" db="EMBL/GenBank/DDBJ databases">
        <title>Two chromosome-level genome assemblies of Korean endemic species Abeliophyllum distichum and Forsythia ovata (Oleaceae).</title>
        <authorList>
            <person name="Jang H."/>
        </authorList>
    </citation>
    <scope>NUCLEOTIDE SEQUENCE [LARGE SCALE GENOMIC DNA]</scope>
</reference>